<feature type="transmembrane region" description="Helical" evidence="1">
    <location>
        <begin position="232"/>
        <end position="250"/>
    </location>
</feature>
<keyword evidence="1" id="KW-0812">Transmembrane</keyword>
<dbReference type="PANTHER" id="PTHR36435:SF1">
    <property type="entry name" value="CAAX AMINO TERMINAL PROTEASE FAMILY PROTEIN"/>
    <property type="match status" value="1"/>
</dbReference>
<dbReference type="GO" id="GO:0004175">
    <property type="term" value="F:endopeptidase activity"/>
    <property type="evidence" value="ECO:0007669"/>
    <property type="project" value="UniProtKB-ARBA"/>
</dbReference>
<keyword evidence="3" id="KW-0645">Protease</keyword>
<dbReference type="InterPro" id="IPR052710">
    <property type="entry name" value="CAAX_protease"/>
</dbReference>
<evidence type="ECO:0000313" key="3">
    <source>
        <dbReference type="EMBL" id="SFR88059.1"/>
    </source>
</evidence>
<dbReference type="STRING" id="37658.SAMN05661086_02312"/>
<evidence type="ECO:0000256" key="1">
    <source>
        <dbReference type="SAM" id="Phobius"/>
    </source>
</evidence>
<keyword evidence="1" id="KW-1133">Transmembrane helix</keyword>
<dbReference type="GO" id="GO:0006508">
    <property type="term" value="P:proteolysis"/>
    <property type="evidence" value="ECO:0007669"/>
    <property type="project" value="UniProtKB-KW"/>
</dbReference>
<sequence>MEDMVYYAKRFSNFKESSDRPMIKKYKTVYLLLGILVMTGFYKSVIHLVCPELSFYPAKLIEEALQAITVIAFISWKKLWGNVGVLTKVNRKSILFMLPIIIVSFMPMVSQRLKTDQLVEIVMIAVISLLIGFSEEMSCRGVLLQELKHLGKASSIITSSVIFGCLHMLNLLKGVDIGSTIIQIIFAVGFGLTMAIVRYETSFILPQILVHALWDFNSKISDDTNLSARLELLIWLSLVIVVLWGIFLYIRKRRDRLI</sequence>
<protein>
    <submittedName>
        <fullName evidence="3">CAAX protease self-immunity</fullName>
    </submittedName>
</protein>
<keyword evidence="3" id="KW-0378">Hydrolase</keyword>
<dbReference type="AlphaFoldDB" id="A0A1I6KA13"/>
<feature type="transmembrane region" description="Helical" evidence="1">
    <location>
        <begin position="117"/>
        <end position="133"/>
    </location>
</feature>
<accession>A0A1I6KA13</accession>
<proteinExistence type="predicted"/>
<feature type="transmembrane region" description="Helical" evidence="1">
    <location>
        <begin position="184"/>
        <end position="212"/>
    </location>
</feature>
<dbReference type="InterPro" id="IPR003675">
    <property type="entry name" value="Rce1/LyrA-like_dom"/>
</dbReference>
<dbReference type="OrthoDB" id="2233577at2"/>
<evidence type="ECO:0000259" key="2">
    <source>
        <dbReference type="Pfam" id="PF02517"/>
    </source>
</evidence>
<feature type="transmembrane region" description="Helical" evidence="1">
    <location>
        <begin position="29"/>
        <end position="49"/>
    </location>
</feature>
<reference evidence="3 4" key="1">
    <citation type="submission" date="2016-10" db="EMBL/GenBank/DDBJ databases">
        <authorList>
            <person name="de Groot N.N."/>
        </authorList>
    </citation>
    <scope>NUCLEOTIDE SEQUENCE [LARGE SCALE GENOMIC DNA]</scope>
    <source>
        <strain evidence="3 4">743A</strain>
    </source>
</reference>
<feature type="transmembrane region" description="Helical" evidence="1">
    <location>
        <begin position="93"/>
        <end position="110"/>
    </location>
</feature>
<name>A0A1I6KA13_9FIRM</name>
<gene>
    <name evidence="3" type="ORF">SAMN05661086_02312</name>
</gene>
<feature type="domain" description="CAAX prenyl protease 2/Lysostaphin resistance protein A-like" evidence="2">
    <location>
        <begin position="120"/>
        <end position="216"/>
    </location>
</feature>
<organism evidence="3 4">
    <name type="scientific">Anaeromicropila populeti</name>
    <dbReference type="NCBI Taxonomy" id="37658"/>
    <lineage>
        <taxon>Bacteria</taxon>
        <taxon>Bacillati</taxon>
        <taxon>Bacillota</taxon>
        <taxon>Clostridia</taxon>
        <taxon>Lachnospirales</taxon>
        <taxon>Lachnospiraceae</taxon>
        <taxon>Anaeromicropila</taxon>
    </lineage>
</organism>
<dbReference type="GO" id="GO:0080120">
    <property type="term" value="P:CAAX-box protein maturation"/>
    <property type="evidence" value="ECO:0007669"/>
    <property type="project" value="UniProtKB-ARBA"/>
</dbReference>
<dbReference type="Pfam" id="PF02517">
    <property type="entry name" value="Rce1-like"/>
    <property type="match status" value="1"/>
</dbReference>
<dbReference type="Proteomes" id="UP000199659">
    <property type="component" value="Unassembled WGS sequence"/>
</dbReference>
<keyword evidence="4" id="KW-1185">Reference proteome</keyword>
<dbReference type="PANTHER" id="PTHR36435">
    <property type="entry name" value="SLR1288 PROTEIN"/>
    <property type="match status" value="1"/>
</dbReference>
<keyword evidence="1" id="KW-0472">Membrane</keyword>
<dbReference type="EMBL" id="FOYZ01000008">
    <property type="protein sequence ID" value="SFR88059.1"/>
    <property type="molecule type" value="Genomic_DNA"/>
</dbReference>
<evidence type="ECO:0000313" key="4">
    <source>
        <dbReference type="Proteomes" id="UP000199659"/>
    </source>
</evidence>